<dbReference type="PROSITE" id="PS50977">
    <property type="entry name" value="HTH_TETR_2"/>
    <property type="match status" value="1"/>
</dbReference>
<dbReference type="InterPro" id="IPR039538">
    <property type="entry name" value="BetI_C"/>
</dbReference>
<evidence type="ECO:0000259" key="6">
    <source>
        <dbReference type="PROSITE" id="PS50977"/>
    </source>
</evidence>
<dbReference type="Pfam" id="PF13977">
    <property type="entry name" value="TetR_C_6"/>
    <property type="match status" value="1"/>
</dbReference>
<accession>A0ABT0JV79</accession>
<gene>
    <name evidence="7" type="ORF">MXD59_06650</name>
</gene>
<evidence type="ECO:0000313" key="7">
    <source>
        <dbReference type="EMBL" id="MCK9875459.1"/>
    </source>
</evidence>
<organism evidence="7 8">
    <name type="scientific">Frankia umida</name>
    <dbReference type="NCBI Taxonomy" id="573489"/>
    <lineage>
        <taxon>Bacteria</taxon>
        <taxon>Bacillati</taxon>
        <taxon>Actinomycetota</taxon>
        <taxon>Actinomycetes</taxon>
        <taxon>Frankiales</taxon>
        <taxon>Frankiaceae</taxon>
        <taxon>Frankia</taxon>
    </lineage>
</organism>
<feature type="DNA-binding region" description="H-T-H motif" evidence="5">
    <location>
        <begin position="31"/>
        <end position="50"/>
    </location>
</feature>
<evidence type="ECO:0000256" key="3">
    <source>
        <dbReference type="ARBA" id="ARBA00023125"/>
    </source>
</evidence>
<dbReference type="SUPFAM" id="SSF48498">
    <property type="entry name" value="Tetracyclin repressor-like, C-terminal domain"/>
    <property type="match status" value="1"/>
</dbReference>
<proteinExistence type="predicted"/>
<evidence type="ECO:0000313" key="8">
    <source>
        <dbReference type="Proteomes" id="UP001201873"/>
    </source>
</evidence>
<evidence type="ECO:0000256" key="4">
    <source>
        <dbReference type="ARBA" id="ARBA00023163"/>
    </source>
</evidence>
<keyword evidence="2" id="KW-0805">Transcription regulation</keyword>
<dbReference type="InterPro" id="IPR001647">
    <property type="entry name" value="HTH_TetR"/>
</dbReference>
<dbReference type="InterPro" id="IPR009057">
    <property type="entry name" value="Homeodomain-like_sf"/>
</dbReference>
<keyword evidence="8" id="KW-1185">Reference proteome</keyword>
<keyword evidence="4" id="KW-0804">Transcription</keyword>
<dbReference type="EMBL" id="JALKFT010000005">
    <property type="protein sequence ID" value="MCK9875459.1"/>
    <property type="molecule type" value="Genomic_DNA"/>
</dbReference>
<evidence type="ECO:0000256" key="5">
    <source>
        <dbReference type="PROSITE-ProRule" id="PRU00335"/>
    </source>
</evidence>
<keyword evidence="3 5" id="KW-0238">DNA-binding</keyword>
<sequence length="199" mass="22043">MPKVVDHEARREELAGAVWRVALREGFSAVSVRTVAREAGWSPGALRHYFPTSDAMIAFAVERAVCQVRQRFDALDATRGGAITEATPVEILEQLLPLDANRRIESEAWLALVSNAHIGAELRKQRREVDGLIRYVVQTVIRQLDDLGRLAAHRDPDLETGRLHALLDGLVVQGIADPPGITPTDIRAVLRQHVDDLAR</sequence>
<comment type="caution">
    <text evidence="7">The sequence shown here is derived from an EMBL/GenBank/DDBJ whole genome shotgun (WGS) entry which is preliminary data.</text>
</comment>
<feature type="domain" description="HTH tetR-type" evidence="6">
    <location>
        <begin position="8"/>
        <end position="68"/>
    </location>
</feature>
<dbReference type="SUPFAM" id="SSF46689">
    <property type="entry name" value="Homeodomain-like"/>
    <property type="match status" value="1"/>
</dbReference>
<evidence type="ECO:0000256" key="2">
    <source>
        <dbReference type="ARBA" id="ARBA00023015"/>
    </source>
</evidence>
<dbReference type="PANTHER" id="PTHR30055">
    <property type="entry name" value="HTH-TYPE TRANSCRIPTIONAL REGULATOR RUTR"/>
    <property type="match status" value="1"/>
</dbReference>
<dbReference type="InterPro" id="IPR036271">
    <property type="entry name" value="Tet_transcr_reg_TetR-rel_C_sf"/>
</dbReference>
<dbReference type="InterPro" id="IPR050109">
    <property type="entry name" value="HTH-type_TetR-like_transc_reg"/>
</dbReference>
<name>A0ABT0JV79_9ACTN</name>
<reference evidence="7 8" key="1">
    <citation type="submission" date="2022-04" db="EMBL/GenBank/DDBJ databases">
        <title>Genome diversity in the genus Frankia.</title>
        <authorList>
            <person name="Carlos-Shanley C."/>
            <person name="Hahn D."/>
        </authorList>
    </citation>
    <scope>NUCLEOTIDE SEQUENCE [LARGE SCALE GENOMIC DNA]</scope>
    <source>
        <strain evidence="7 8">Ag45/Mut15</strain>
    </source>
</reference>
<evidence type="ECO:0000256" key="1">
    <source>
        <dbReference type="ARBA" id="ARBA00022491"/>
    </source>
</evidence>
<dbReference type="Gene3D" id="1.10.357.10">
    <property type="entry name" value="Tetracycline Repressor, domain 2"/>
    <property type="match status" value="1"/>
</dbReference>
<dbReference type="PANTHER" id="PTHR30055:SF228">
    <property type="entry name" value="TRANSCRIPTIONAL REGULATOR-RELATED"/>
    <property type="match status" value="1"/>
</dbReference>
<protein>
    <submittedName>
        <fullName evidence="7">TetR family transcriptional regulator C-terminal domain-containing protein</fullName>
    </submittedName>
</protein>
<dbReference type="Pfam" id="PF00440">
    <property type="entry name" value="TetR_N"/>
    <property type="match status" value="1"/>
</dbReference>
<keyword evidence="1" id="KW-0678">Repressor</keyword>
<dbReference type="RefSeq" id="WP_248823905.1">
    <property type="nucleotide sequence ID" value="NZ_JALKFT010000005.1"/>
</dbReference>
<dbReference type="Proteomes" id="UP001201873">
    <property type="component" value="Unassembled WGS sequence"/>
</dbReference>